<dbReference type="PROSITE" id="PS00466">
    <property type="entry name" value="ZF_TFIIS_1"/>
    <property type="match status" value="1"/>
</dbReference>
<dbReference type="InterPro" id="IPR001222">
    <property type="entry name" value="Znf_TFIIS"/>
</dbReference>
<evidence type="ECO:0000259" key="11">
    <source>
        <dbReference type="PROSITE" id="PS51319"/>
    </source>
</evidence>
<evidence type="ECO:0000256" key="6">
    <source>
        <dbReference type="PROSITE-ProRule" id="PRU00472"/>
    </source>
</evidence>
<dbReference type="GO" id="GO:0003746">
    <property type="term" value="F:translation elongation factor activity"/>
    <property type="evidence" value="ECO:0007669"/>
    <property type="project" value="UniProtKB-KW"/>
</dbReference>
<dbReference type="FunFam" id="2.20.25.10:FF:000001">
    <property type="entry name" value="Probable Transcription elongation factor S-II"/>
    <property type="match status" value="1"/>
</dbReference>
<dbReference type="InterPro" id="IPR035100">
    <property type="entry name" value="TF_IIS-typ"/>
</dbReference>
<dbReference type="Pfam" id="PF08711">
    <property type="entry name" value="Med26"/>
    <property type="match status" value="1"/>
</dbReference>
<dbReference type="AlphaFoldDB" id="A0AAV5R4T9"/>
<evidence type="ECO:0000256" key="5">
    <source>
        <dbReference type="ARBA" id="ARBA00023242"/>
    </source>
</evidence>
<dbReference type="GO" id="GO:0000977">
    <property type="term" value="F:RNA polymerase II transcription regulatory region sequence-specific DNA binding"/>
    <property type="evidence" value="ECO:0007669"/>
    <property type="project" value="TreeGrafter"/>
</dbReference>
<keyword evidence="13" id="KW-0648">Protein biosynthesis</keyword>
<dbReference type="GO" id="GO:0005634">
    <property type="term" value="C:nucleus"/>
    <property type="evidence" value="ECO:0007669"/>
    <property type="project" value="UniProtKB-SubCell"/>
</dbReference>
<keyword evidence="13" id="KW-0251">Elongation factor</keyword>
<dbReference type="SMART" id="SM00440">
    <property type="entry name" value="ZnF_C2C2"/>
    <property type="match status" value="1"/>
</dbReference>
<dbReference type="PROSITE" id="PS51319">
    <property type="entry name" value="TFIIS_N"/>
    <property type="match status" value="1"/>
</dbReference>
<comment type="caution">
    <text evidence="13">The sequence shown here is derived from an EMBL/GenBank/DDBJ whole genome shotgun (WGS) entry which is preliminary data.</text>
</comment>
<dbReference type="NCBIfam" id="TIGR01385">
    <property type="entry name" value="TFSII"/>
    <property type="match status" value="1"/>
</dbReference>
<keyword evidence="5 7" id="KW-0539">Nucleus</keyword>
<dbReference type="SMART" id="SM00510">
    <property type="entry name" value="TFS2M"/>
    <property type="match status" value="1"/>
</dbReference>
<feature type="domain" description="TFIIS central" evidence="12">
    <location>
        <begin position="145"/>
        <end position="258"/>
    </location>
</feature>
<keyword evidence="8" id="KW-0805">Transcription regulation</keyword>
<keyword evidence="8" id="KW-0804">Transcription</keyword>
<dbReference type="GO" id="GO:0006362">
    <property type="term" value="P:transcription elongation by RNA polymerase I"/>
    <property type="evidence" value="ECO:0007669"/>
    <property type="project" value="TreeGrafter"/>
</dbReference>
<dbReference type="InterPro" id="IPR003617">
    <property type="entry name" value="TFIIS/CRSP70_N_sub"/>
</dbReference>
<accession>A0AAV5R4T9</accession>
<dbReference type="Pfam" id="PF07500">
    <property type="entry name" value="TFIIS_M"/>
    <property type="match status" value="1"/>
</dbReference>
<dbReference type="CDD" id="cd13749">
    <property type="entry name" value="Zn-ribbon_TFIIS"/>
    <property type="match status" value="1"/>
</dbReference>
<feature type="domain" description="TFIIS-type" evidence="10">
    <location>
        <begin position="261"/>
        <end position="301"/>
    </location>
</feature>
<comment type="subcellular location">
    <subcellularLocation>
        <location evidence="1 7 8">Nucleus</location>
    </subcellularLocation>
</comment>
<feature type="region of interest" description="Disordered" evidence="9">
    <location>
        <begin position="121"/>
        <end position="144"/>
    </location>
</feature>
<sequence>MNVLEIKKSVGVLEKARTQNDVTTLRETLTQLKTGVKATEKLLRETKVGVAVNKLRGHEDSQVANLVKELVKNWKDSVSAEKRARKSESTGSSTTTTTKKEEVITSQVKDEQAIAKNITSSNSTKPLAPRTMSGDGVKPNIQDPSRSRSIGAIYGAVALETTLPSEEILKVCVDIEEAVFEKYQLTDNYRNQLRALIMGIKNKNNTQLRNNILNRSIKAEELAIMKSKDLAPPTLQKEFKQLHEKNLFDAQGAVEKRAVTDRFVCGKCKQREVSYYQMQTRSADEPLTTFCTCEKCGNRWKFC</sequence>
<comment type="function">
    <text evidence="8">Necessary for efficient RNA polymerase II transcription elongation past template-encoded arresting sites.</text>
</comment>
<dbReference type="PANTHER" id="PTHR11477:SF0">
    <property type="entry name" value="IP08861P-RELATED"/>
    <property type="match status" value="1"/>
</dbReference>
<proteinExistence type="inferred from homology"/>
<dbReference type="PROSITE" id="PS51321">
    <property type="entry name" value="TFIIS_CENTRAL"/>
    <property type="match status" value="1"/>
</dbReference>
<evidence type="ECO:0000256" key="8">
    <source>
        <dbReference type="RuleBase" id="RU368078"/>
    </source>
</evidence>
<dbReference type="InterPro" id="IPR017923">
    <property type="entry name" value="TFIIS_N"/>
</dbReference>
<evidence type="ECO:0000313" key="13">
    <source>
        <dbReference type="EMBL" id="GMM46484.1"/>
    </source>
</evidence>
<comment type="similarity">
    <text evidence="8">Belongs to the TFS-II family.</text>
</comment>
<evidence type="ECO:0000256" key="4">
    <source>
        <dbReference type="ARBA" id="ARBA00022833"/>
    </source>
</evidence>
<dbReference type="InterPro" id="IPR003618">
    <property type="entry name" value="TFIIS_cen_dom"/>
</dbReference>
<evidence type="ECO:0000313" key="14">
    <source>
        <dbReference type="Proteomes" id="UP001378960"/>
    </source>
</evidence>
<dbReference type="GO" id="GO:0006368">
    <property type="term" value="P:transcription elongation by RNA polymerase II"/>
    <property type="evidence" value="ECO:0007669"/>
    <property type="project" value="InterPro"/>
</dbReference>
<dbReference type="SUPFAM" id="SSF47676">
    <property type="entry name" value="Conserved domain common to transcription factors TFIIS, elongin A, CRSP70"/>
    <property type="match status" value="1"/>
</dbReference>
<evidence type="ECO:0000259" key="10">
    <source>
        <dbReference type="PROSITE" id="PS51133"/>
    </source>
</evidence>
<evidence type="ECO:0000256" key="2">
    <source>
        <dbReference type="ARBA" id="ARBA00022723"/>
    </source>
</evidence>
<feature type="region of interest" description="Disordered" evidence="9">
    <location>
        <begin position="77"/>
        <end position="103"/>
    </location>
</feature>
<dbReference type="GO" id="GO:0001139">
    <property type="term" value="F:RNA polymerase II complex recruiting activity"/>
    <property type="evidence" value="ECO:0007669"/>
    <property type="project" value="TreeGrafter"/>
</dbReference>
<dbReference type="SMART" id="SM00509">
    <property type="entry name" value="TFS2N"/>
    <property type="match status" value="1"/>
</dbReference>
<dbReference type="Gene3D" id="2.20.25.10">
    <property type="match status" value="1"/>
</dbReference>
<feature type="domain" description="TFIIS N-terminal" evidence="11">
    <location>
        <begin position="1"/>
        <end position="81"/>
    </location>
</feature>
<dbReference type="PROSITE" id="PS51133">
    <property type="entry name" value="ZF_TFIIS_2"/>
    <property type="match status" value="1"/>
</dbReference>
<dbReference type="InterPro" id="IPR035441">
    <property type="entry name" value="TFIIS/LEDGF_dom_sf"/>
</dbReference>
<keyword evidence="4 8" id="KW-0862">Zinc</keyword>
<dbReference type="GO" id="GO:0031564">
    <property type="term" value="P:transcription antitermination"/>
    <property type="evidence" value="ECO:0007669"/>
    <property type="project" value="TreeGrafter"/>
</dbReference>
<dbReference type="PIRSF" id="PIRSF006704">
    <property type="entry name" value="TF_IIS"/>
    <property type="match status" value="1"/>
</dbReference>
<dbReference type="PANTHER" id="PTHR11477">
    <property type="entry name" value="TRANSCRIPTION FACTOR S-II ZINC FINGER DOMAIN-CONTAINING PROTEIN"/>
    <property type="match status" value="1"/>
</dbReference>
<evidence type="ECO:0000259" key="12">
    <source>
        <dbReference type="PROSITE" id="PS51321"/>
    </source>
</evidence>
<keyword evidence="8" id="KW-0238">DNA-binding</keyword>
<dbReference type="Gene3D" id="1.20.930.10">
    <property type="entry name" value="Conserved domain common to transcription factors TFIIS, elongin A, CRSP70"/>
    <property type="match status" value="1"/>
</dbReference>
<evidence type="ECO:0000256" key="3">
    <source>
        <dbReference type="ARBA" id="ARBA00022771"/>
    </source>
</evidence>
<keyword evidence="14" id="KW-1185">Reference proteome</keyword>
<dbReference type="Proteomes" id="UP001378960">
    <property type="component" value="Unassembled WGS sequence"/>
</dbReference>
<dbReference type="Pfam" id="PF01096">
    <property type="entry name" value="Zn_ribbon_TFIIS"/>
    <property type="match status" value="1"/>
</dbReference>
<gene>
    <name evidence="13" type="ORF">DAPK24_030590</name>
</gene>
<evidence type="ECO:0000256" key="9">
    <source>
        <dbReference type="SAM" id="MobiDB-lite"/>
    </source>
</evidence>
<dbReference type="SUPFAM" id="SSF57783">
    <property type="entry name" value="Zinc beta-ribbon"/>
    <property type="match status" value="1"/>
</dbReference>
<dbReference type="InterPro" id="IPR006289">
    <property type="entry name" value="TFSII"/>
</dbReference>
<dbReference type="EMBL" id="BTGB01000003">
    <property type="protein sequence ID" value="GMM46484.1"/>
    <property type="molecule type" value="Genomic_DNA"/>
</dbReference>
<name>A0AAV5R4T9_PICKL</name>
<protein>
    <recommendedName>
        <fullName evidence="8">Transcription elongation factor</fullName>
    </recommendedName>
</protein>
<evidence type="ECO:0000256" key="7">
    <source>
        <dbReference type="PROSITE-ProRule" id="PRU00649"/>
    </source>
</evidence>
<dbReference type="InterPro" id="IPR036575">
    <property type="entry name" value="TFIIS_cen_dom_sf"/>
</dbReference>
<keyword evidence="3 6" id="KW-0863">Zinc-finger</keyword>
<dbReference type="GO" id="GO:0031440">
    <property type="term" value="P:regulation of mRNA 3'-end processing"/>
    <property type="evidence" value="ECO:0007669"/>
    <property type="project" value="TreeGrafter"/>
</dbReference>
<dbReference type="Gene3D" id="1.10.472.30">
    <property type="entry name" value="Transcription elongation factor S-II, central domain"/>
    <property type="match status" value="1"/>
</dbReference>
<dbReference type="SUPFAM" id="SSF46942">
    <property type="entry name" value="Elongation factor TFIIS domain 2"/>
    <property type="match status" value="1"/>
</dbReference>
<reference evidence="13 14" key="1">
    <citation type="journal article" date="2023" name="Elife">
        <title>Identification of key yeast species and microbe-microbe interactions impacting larval growth of Drosophila in the wild.</title>
        <authorList>
            <person name="Mure A."/>
            <person name="Sugiura Y."/>
            <person name="Maeda R."/>
            <person name="Honda K."/>
            <person name="Sakurai N."/>
            <person name="Takahashi Y."/>
            <person name="Watada M."/>
            <person name="Katoh T."/>
            <person name="Gotoh A."/>
            <person name="Gotoh Y."/>
            <person name="Taniguchi I."/>
            <person name="Nakamura K."/>
            <person name="Hayashi T."/>
            <person name="Katayama T."/>
            <person name="Uemura T."/>
            <person name="Hattori Y."/>
        </authorList>
    </citation>
    <scope>NUCLEOTIDE SEQUENCE [LARGE SCALE GENOMIC DNA]</scope>
    <source>
        <strain evidence="13 14">PK-24</strain>
    </source>
</reference>
<feature type="compositionally biased region" description="Basic and acidic residues" evidence="9">
    <location>
        <begin position="77"/>
        <end position="88"/>
    </location>
</feature>
<keyword evidence="2 8" id="KW-0479">Metal-binding</keyword>
<organism evidence="13 14">
    <name type="scientific">Pichia kluyveri</name>
    <name type="common">Yeast</name>
    <dbReference type="NCBI Taxonomy" id="36015"/>
    <lineage>
        <taxon>Eukaryota</taxon>
        <taxon>Fungi</taxon>
        <taxon>Dikarya</taxon>
        <taxon>Ascomycota</taxon>
        <taxon>Saccharomycotina</taxon>
        <taxon>Pichiomycetes</taxon>
        <taxon>Pichiales</taxon>
        <taxon>Pichiaceae</taxon>
        <taxon>Pichia</taxon>
    </lineage>
</organism>
<dbReference type="GO" id="GO:0008270">
    <property type="term" value="F:zinc ion binding"/>
    <property type="evidence" value="ECO:0007669"/>
    <property type="project" value="UniProtKB-UniRule"/>
</dbReference>
<evidence type="ECO:0000256" key="1">
    <source>
        <dbReference type="ARBA" id="ARBA00004123"/>
    </source>
</evidence>